<keyword evidence="1 3" id="KW-0597">Phosphoprotein</keyword>
<evidence type="ECO:0000256" key="3">
    <source>
        <dbReference type="PROSITE-ProRule" id="PRU00169"/>
    </source>
</evidence>
<feature type="domain" description="Response regulatory" evidence="6">
    <location>
        <begin position="591"/>
        <end position="708"/>
    </location>
</feature>
<reference evidence="9" key="1">
    <citation type="submission" date="2020-01" db="EMBL/GenBank/DDBJ databases">
        <authorList>
            <consortium name="DOE Joint Genome Institute"/>
            <person name="Haridas S."/>
            <person name="Albert R."/>
            <person name="Binder M."/>
            <person name="Bloem J."/>
            <person name="Labutti K."/>
            <person name="Salamov A."/>
            <person name="Andreopoulos B."/>
            <person name="Baker S.E."/>
            <person name="Barry K."/>
            <person name="Bills G."/>
            <person name="Bluhm B.H."/>
            <person name="Cannon C."/>
            <person name="Castanera R."/>
            <person name="Culley D.E."/>
            <person name="Daum C."/>
            <person name="Ezra D."/>
            <person name="Gonzalez J.B."/>
            <person name="Henrissat B."/>
            <person name="Kuo A."/>
            <person name="Liang C."/>
            <person name="Lipzen A."/>
            <person name="Lutzoni F."/>
            <person name="Magnuson J."/>
            <person name="Mondo S."/>
            <person name="Nolan M."/>
            <person name="Ohm R."/>
            <person name="Pangilinan J."/>
            <person name="Park H.-J."/>
            <person name="Ramirez L."/>
            <person name="Alfaro M."/>
            <person name="Sun H."/>
            <person name="Tritt A."/>
            <person name="Yoshinaga Y."/>
            <person name="Zwiers L.-H."/>
            <person name="Turgeon B.G."/>
            <person name="Goodwin S.B."/>
            <person name="Spatafora J.W."/>
            <person name="Crous P.W."/>
            <person name="Grigoriev I.V."/>
        </authorList>
    </citation>
    <scope>NUCLEOTIDE SEQUENCE</scope>
    <source>
        <strain evidence="9">P77</strain>
    </source>
</reference>
<dbReference type="Gene3D" id="3.30.450.20">
    <property type="entry name" value="PAS domain"/>
    <property type="match status" value="1"/>
</dbReference>
<dbReference type="AlphaFoldDB" id="A0A6A5KKQ4"/>
<dbReference type="NCBIfam" id="TIGR00229">
    <property type="entry name" value="sensory_box"/>
    <property type="match status" value="1"/>
</dbReference>
<dbReference type="EMBL" id="ML975247">
    <property type="protein sequence ID" value="KAF1839005.1"/>
    <property type="molecule type" value="Genomic_DNA"/>
</dbReference>
<dbReference type="Gene3D" id="3.40.50.2300">
    <property type="match status" value="1"/>
</dbReference>
<feature type="domain" description="PAC" evidence="8">
    <location>
        <begin position="265"/>
        <end position="316"/>
    </location>
</feature>
<feature type="compositionally biased region" description="Low complexity" evidence="4">
    <location>
        <begin position="33"/>
        <end position="42"/>
    </location>
</feature>
<dbReference type="InterPro" id="IPR036097">
    <property type="entry name" value="HisK_dim/P_sf"/>
</dbReference>
<sequence>MQNSYDFSPTLRSPSVSPTRLGQGRTRPGVMVPASTSLGSLPTPSPSDENVPPSKTDDYASSSLAYDLIRYTPAPTVILDASLLVRHVSDSYVTASGARDRDQLLGRHADIIFDSNFTIPAFTAAGKAVKAARNTAQLQQVKVVTDTVSAWHMRAIPIIRHESLRCIQMEFLDVTEEHQRQLELRERSYQNETFRILVETVKDYAIFMLDPTGHVATWNAGAQRFKGYTPLEIIGKHFSTFYSQEDRDKDKPARELRDALRDGRCEDEGWRFRKDGSKFWANVVITPVYKEGVLLGFSKVTRDLTERRKTEKSLIAAYEEASKLKSEFLANMSHEIRTPMHGMLSALTLLLDTKLDSNQREITHIVQESGDVLLQLINDILDYEKLASGSFSITHDIISVAGIIQSVVRAHQACHRPEVTMEIFLDEKLPRSAEGDSLRYRQIVQNLLSNATKFTETGYIRILARLQSEDHENFTILTEVVDTGIGIPAGGSNTLFTPFTQFDNSATKRYKGTGLGLSISKSLAELMGGNIGFHPNPEGRGSVFWFTAKLKKCKQLKALDALQENMQELKLPAPTLVNPMETLKALAASKRLLLAEDNLINRKVMLRMLAGLGFEKVDTAIDGKEAVTKALQEPAPYDLILMDVNMPIQDGVSATKELRAKGLQVPIVAMTANALKGQAESYIAKGMSGYIAKPVDRNLLVELLLGYLQRKSPG</sequence>
<dbReference type="Proteomes" id="UP000800040">
    <property type="component" value="Unassembled WGS sequence"/>
</dbReference>
<feature type="domain" description="Histidine kinase" evidence="5">
    <location>
        <begin position="331"/>
        <end position="552"/>
    </location>
</feature>
<evidence type="ECO:0000256" key="1">
    <source>
        <dbReference type="ARBA" id="ARBA00022553"/>
    </source>
</evidence>
<dbReference type="PRINTS" id="PR00344">
    <property type="entry name" value="BCTRLSENSOR"/>
</dbReference>
<dbReference type="Pfam" id="PF00072">
    <property type="entry name" value="Response_reg"/>
    <property type="match status" value="1"/>
</dbReference>
<keyword evidence="2" id="KW-0902">Two-component regulatory system</keyword>
<evidence type="ECO:0000259" key="7">
    <source>
        <dbReference type="PROSITE" id="PS50112"/>
    </source>
</evidence>
<dbReference type="CDD" id="cd00130">
    <property type="entry name" value="PAS"/>
    <property type="match status" value="1"/>
</dbReference>
<dbReference type="FunFam" id="3.30.565.10:FF:000010">
    <property type="entry name" value="Sensor histidine kinase RcsC"/>
    <property type="match status" value="1"/>
</dbReference>
<dbReference type="SUPFAM" id="SSF47384">
    <property type="entry name" value="Homodimeric domain of signal transducing histidine kinase"/>
    <property type="match status" value="1"/>
</dbReference>
<proteinExistence type="predicted"/>
<dbReference type="Pfam" id="PF00512">
    <property type="entry name" value="HisKA"/>
    <property type="match status" value="1"/>
</dbReference>
<protein>
    <recommendedName>
        <fullName evidence="11">Two-component system protein A</fullName>
    </recommendedName>
</protein>
<dbReference type="SUPFAM" id="SSF55785">
    <property type="entry name" value="PYP-like sensor domain (PAS domain)"/>
    <property type="match status" value="1"/>
</dbReference>
<evidence type="ECO:0000259" key="6">
    <source>
        <dbReference type="PROSITE" id="PS50110"/>
    </source>
</evidence>
<dbReference type="SUPFAM" id="SSF55874">
    <property type="entry name" value="ATPase domain of HSP90 chaperone/DNA topoisomerase II/histidine kinase"/>
    <property type="match status" value="1"/>
</dbReference>
<dbReference type="InterPro" id="IPR000700">
    <property type="entry name" value="PAS-assoc_C"/>
</dbReference>
<dbReference type="InterPro" id="IPR035965">
    <property type="entry name" value="PAS-like_dom_sf"/>
</dbReference>
<evidence type="ECO:0000256" key="4">
    <source>
        <dbReference type="SAM" id="MobiDB-lite"/>
    </source>
</evidence>
<dbReference type="PROSITE" id="PS50110">
    <property type="entry name" value="RESPONSE_REGULATORY"/>
    <property type="match status" value="1"/>
</dbReference>
<dbReference type="InterPro" id="IPR005467">
    <property type="entry name" value="His_kinase_dom"/>
</dbReference>
<organism evidence="9 10">
    <name type="scientific">Decorospora gaudefroyi</name>
    <dbReference type="NCBI Taxonomy" id="184978"/>
    <lineage>
        <taxon>Eukaryota</taxon>
        <taxon>Fungi</taxon>
        <taxon>Dikarya</taxon>
        <taxon>Ascomycota</taxon>
        <taxon>Pezizomycotina</taxon>
        <taxon>Dothideomycetes</taxon>
        <taxon>Pleosporomycetidae</taxon>
        <taxon>Pleosporales</taxon>
        <taxon>Pleosporineae</taxon>
        <taxon>Pleosporaceae</taxon>
        <taxon>Decorospora</taxon>
    </lineage>
</organism>
<dbReference type="PROSITE" id="PS50112">
    <property type="entry name" value="PAS"/>
    <property type="match status" value="1"/>
</dbReference>
<dbReference type="InterPro" id="IPR003594">
    <property type="entry name" value="HATPase_dom"/>
</dbReference>
<name>A0A6A5KKQ4_9PLEO</name>
<dbReference type="InterPro" id="IPR001789">
    <property type="entry name" value="Sig_transdc_resp-reg_receiver"/>
</dbReference>
<dbReference type="Gene3D" id="3.30.565.10">
    <property type="entry name" value="Histidine kinase-like ATPase, C-terminal domain"/>
    <property type="match status" value="1"/>
</dbReference>
<feature type="modified residue" description="4-aspartylphosphate" evidence="3">
    <location>
        <position position="643"/>
    </location>
</feature>
<dbReference type="GO" id="GO:0000155">
    <property type="term" value="F:phosphorelay sensor kinase activity"/>
    <property type="evidence" value="ECO:0007669"/>
    <property type="project" value="InterPro"/>
</dbReference>
<keyword evidence="10" id="KW-1185">Reference proteome</keyword>
<dbReference type="PROSITE" id="PS50113">
    <property type="entry name" value="PAC"/>
    <property type="match status" value="1"/>
</dbReference>
<dbReference type="InterPro" id="IPR003661">
    <property type="entry name" value="HisK_dim/P_dom"/>
</dbReference>
<dbReference type="InterPro" id="IPR011006">
    <property type="entry name" value="CheY-like_superfamily"/>
</dbReference>
<dbReference type="InterPro" id="IPR004358">
    <property type="entry name" value="Sig_transdc_His_kin-like_C"/>
</dbReference>
<feature type="domain" description="PAS" evidence="7">
    <location>
        <begin position="190"/>
        <end position="263"/>
    </location>
</feature>
<dbReference type="CDD" id="cd00082">
    <property type="entry name" value="HisKA"/>
    <property type="match status" value="1"/>
</dbReference>
<evidence type="ECO:0000256" key="2">
    <source>
        <dbReference type="ARBA" id="ARBA00023012"/>
    </source>
</evidence>
<dbReference type="Pfam" id="PF13426">
    <property type="entry name" value="PAS_9"/>
    <property type="match status" value="1"/>
</dbReference>
<dbReference type="PROSITE" id="PS50109">
    <property type="entry name" value="HIS_KIN"/>
    <property type="match status" value="1"/>
</dbReference>
<dbReference type="CDD" id="cd17546">
    <property type="entry name" value="REC_hyHK_CKI1_RcsC-like"/>
    <property type="match status" value="1"/>
</dbReference>
<dbReference type="InterPro" id="IPR036890">
    <property type="entry name" value="HATPase_C_sf"/>
</dbReference>
<dbReference type="PANTHER" id="PTHR45339:SF1">
    <property type="entry name" value="HYBRID SIGNAL TRANSDUCTION HISTIDINE KINASE J"/>
    <property type="match status" value="1"/>
</dbReference>
<dbReference type="SMART" id="SM00388">
    <property type="entry name" value="HisKA"/>
    <property type="match status" value="1"/>
</dbReference>
<gene>
    <name evidence="9" type="ORF">BDW02DRAFT_564340</name>
</gene>
<dbReference type="Gene3D" id="1.10.287.130">
    <property type="match status" value="1"/>
</dbReference>
<evidence type="ECO:0000259" key="5">
    <source>
        <dbReference type="PROSITE" id="PS50109"/>
    </source>
</evidence>
<evidence type="ECO:0000313" key="10">
    <source>
        <dbReference type="Proteomes" id="UP000800040"/>
    </source>
</evidence>
<dbReference type="Pfam" id="PF02518">
    <property type="entry name" value="HATPase_c"/>
    <property type="match status" value="1"/>
</dbReference>
<dbReference type="PANTHER" id="PTHR45339">
    <property type="entry name" value="HYBRID SIGNAL TRANSDUCTION HISTIDINE KINASE J"/>
    <property type="match status" value="1"/>
</dbReference>
<dbReference type="SMART" id="SM00091">
    <property type="entry name" value="PAS"/>
    <property type="match status" value="2"/>
</dbReference>
<dbReference type="SUPFAM" id="SSF52172">
    <property type="entry name" value="CheY-like"/>
    <property type="match status" value="1"/>
</dbReference>
<evidence type="ECO:0000259" key="8">
    <source>
        <dbReference type="PROSITE" id="PS50113"/>
    </source>
</evidence>
<dbReference type="OrthoDB" id="60033at2759"/>
<feature type="region of interest" description="Disordered" evidence="4">
    <location>
        <begin position="1"/>
        <end position="57"/>
    </location>
</feature>
<dbReference type="CDD" id="cd16922">
    <property type="entry name" value="HATPase_EvgS-ArcB-TorS-like"/>
    <property type="match status" value="1"/>
</dbReference>
<dbReference type="FunFam" id="3.30.450.20:FF:000136">
    <property type="entry name" value="Sensor histidine kinase/response regulator Fos-1"/>
    <property type="match status" value="1"/>
</dbReference>
<evidence type="ECO:0000313" key="9">
    <source>
        <dbReference type="EMBL" id="KAF1839005.1"/>
    </source>
</evidence>
<accession>A0A6A5KKQ4</accession>
<dbReference type="SMART" id="SM00387">
    <property type="entry name" value="HATPase_c"/>
    <property type="match status" value="1"/>
</dbReference>
<dbReference type="SMART" id="SM00448">
    <property type="entry name" value="REC"/>
    <property type="match status" value="1"/>
</dbReference>
<dbReference type="InterPro" id="IPR000014">
    <property type="entry name" value="PAS"/>
</dbReference>
<feature type="compositionally biased region" description="Polar residues" evidence="4">
    <location>
        <begin position="1"/>
        <end position="20"/>
    </location>
</feature>
<evidence type="ECO:0008006" key="11">
    <source>
        <dbReference type="Google" id="ProtNLM"/>
    </source>
</evidence>